<feature type="transmembrane region" description="Helical" evidence="4">
    <location>
        <begin position="493"/>
        <end position="512"/>
    </location>
</feature>
<dbReference type="Pfam" id="PF24681">
    <property type="entry name" value="Kelch_KLHDC2_KLHL20_DRC7"/>
    <property type="match status" value="1"/>
</dbReference>
<feature type="region of interest" description="Disordered" evidence="3">
    <location>
        <begin position="628"/>
        <end position="700"/>
    </location>
</feature>
<dbReference type="SUPFAM" id="SSF117281">
    <property type="entry name" value="Kelch motif"/>
    <property type="match status" value="1"/>
</dbReference>
<protein>
    <recommendedName>
        <fullName evidence="8">Cortical protein marker for cell polarity-domain-containing protein</fullName>
    </recommendedName>
</protein>
<evidence type="ECO:0000313" key="6">
    <source>
        <dbReference type="EMBL" id="TRM67549.1"/>
    </source>
</evidence>
<evidence type="ECO:0000256" key="1">
    <source>
        <dbReference type="ARBA" id="ARBA00022441"/>
    </source>
</evidence>
<feature type="transmembrane region" description="Helical" evidence="4">
    <location>
        <begin position="576"/>
        <end position="598"/>
    </location>
</feature>
<feature type="compositionally biased region" description="Polar residues" evidence="3">
    <location>
        <begin position="655"/>
        <end position="669"/>
    </location>
</feature>
<comment type="caution">
    <text evidence="6">The sequence shown here is derived from an EMBL/GenBank/DDBJ whole genome shotgun (WGS) entry which is preliminary data.</text>
</comment>
<keyword evidence="4" id="KW-0472">Membrane</keyword>
<keyword evidence="1" id="KW-0880">Kelch repeat</keyword>
<keyword evidence="2" id="KW-0677">Repeat</keyword>
<dbReference type="Proteomes" id="UP000320762">
    <property type="component" value="Unassembled WGS sequence"/>
</dbReference>
<feature type="region of interest" description="Disordered" evidence="3">
    <location>
        <begin position="446"/>
        <end position="482"/>
    </location>
</feature>
<dbReference type="EMBL" id="VDMD01000002">
    <property type="protein sequence ID" value="TRM67549.1"/>
    <property type="molecule type" value="Genomic_DNA"/>
</dbReference>
<name>A0A550CRZ8_9AGAR</name>
<evidence type="ECO:0000256" key="2">
    <source>
        <dbReference type="ARBA" id="ARBA00022737"/>
    </source>
</evidence>
<feature type="region of interest" description="Disordered" evidence="3">
    <location>
        <begin position="871"/>
        <end position="920"/>
    </location>
</feature>
<feature type="transmembrane region" description="Helical" evidence="4">
    <location>
        <begin position="797"/>
        <end position="818"/>
    </location>
</feature>
<feature type="chain" id="PRO_5022116124" description="Cortical protein marker for cell polarity-domain-containing protein" evidence="5">
    <location>
        <begin position="24"/>
        <end position="937"/>
    </location>
</feature>
<feature type="signal peptide" evidence="5">
    <location>
        <begin position="1"/>
        <end position="23"/>
    </location>
</feature>
<organism evidence="6 7">
    <name type="scientific">Schizophyllum amplum</name>
    <dbReference type="NCBI Taxonomy" id="97359"/>
    <lineage>
        <taxon>Eukaryota</taxon>
        <taxon>Fungi</taxon>
        <taxon>Dikarya</taxon>
        <taxon>Basidiomycota</taxon>
        <taxon>Agaricomycotina</taxon>
        <taxon>Agaricomycetes</taxon>
        <taxon>Agaricomycetidae</taxon>
        <taxon>Agaricales</taxon>
        <taxon>Schizophyllaceae</taxon>
        <taxon>Schizophyllum</taxon>
    </lineage>
</organism>
<dbReference type="Gene3D" id="2.120.10.80">
    <property type="entry name" value="Kelch-type beta propeller"/>
    <property type="match status" value="2"/>
</dbReference>
<feature type="transmembrane region" description="Helical" evidence="4">
    <location>
        <begin position="769"/>
        <end position="791"/>
    </location>
</feature>
<dbReference type="STRING" id="97359.A0A550CRZ8"/>
<dbReference type="PANTHER" id="PTHR46093">
    <property type="entry name" value="ACYL-COA-BINDING DOMAIN-CONTAINING PROTEIN 5"/>
    <property type="match status" value="1"/>
</dbReference>
<dbReference type="OrthoDB" id="10250130at2759"/>
<keyword evidence="5" id="KW-0732">Signal</keyword>
<evidence type="ECO:0000256" key="4">
    <source>
        <dbReference type="SAM" id="Phobius"/>
    </source>
</evidence>
<keyword evidence="4" id="KW-0812">Transmembrane</keyword>
<feature type="compositionally biased region" description="Polar residues" evidence="3">
    <location>
        <begin position="691"/>
        <end position="700"/>
    </location>
</feature>
<sequence length="937" mass="99647">MARSFPVLHCLVLLASLFPRAAPQTISTSTPVPPLQWINLSDRLQGSDNAPPPLMDAAIGYDETTRTIIVFGGESENGFPQDTTYLLNLDSLTWSNPSPPSNLNDRPAARSAAIAGYDAASSYRSGFVVIGGKSRDGDGLSDVWEFDFNNEFWSEVTVSAGGPSGRWGASGGIDIRTDPNILNNTFYLAGGYDGTDLSRLSDVWTLDLSGVLSPNLPDQVAASWDRVSFDNLPRKIGQAGTVLGQQIIAAGGCNTTSTDDDSCALGDSYVISTSDGQVISPGACPAGRRGAVLVPNMNSYSSSFSSQVFFLLGTFDSSLWDDGGGLDKGEVSVLDTNTGTWARVIPSGDPDSNDSTPTPREGAAAVTYRSGLVGSHRSQSVDTIMFGGRDNSGSYLNEVWLLRAYNGAVSSSGSWSGGSGDLESGADASGAGVRVEYMTQCASALAPASSESGPSSTSAGPSATTTGSSPTQTSTPSASTASYPYDTSTNHKVLSTVSVVLLFPAALIYRLSSPSYTAFARPARRMFGLYSSVVLVLVAYALGIAGLALSFTSLASTSSATLSRRDSASTAHLKTAHGRAGLVLFVLLYVVLPLLLLLRLGSRKLHNRSASPTYQSEGRELKGVELTETPPHARARSPTQSFASSAETRPRTMSLPLSTHNAPMSTESTEGGKRSFEVLNRGHRPSRPSRPATSMSLSSPHVLSRSLGELDWLQRRRSLNAVGELDYAISQVLRQQTQPATPNTTDALMGNGRAASLPSIPELPPVREIVLRVLFHAALLALCALCLVALYLRAPVWAFTIFLVWVVAFYAVMLVLAWRGTPPRSTLTAVLFRLRGRPIPPRDTSTIASAPLGDNSSYPFPTAGGRGPYVHTPTAYRAGNDDGASSHPLSAEGQGYEDEEDEEDEDVQQRRMEEEMDRRDVSIVTVPKRRLWVANPS</sequence>
<keyword evidence="7" id="KW-1185">Reference proteome</keyword>
<feature type="compositionally biased region" description="Acidic residues" evidence="3">
    <location>
        <begin position="895"/>
        <end position="906"/>
    </location>
</feature>
<evidence type="ECO:0000256" key="3">
    <source>
        <dbReference type="SAM" id="MobiDB-lite"/>
    </source>
</evidence>
<evidence type="ECO:0008006" key="8">
    <source>
        <dbReference type="Google" id="ProtNLM"/>
    </source>
</evidence>
<feature type="transmembrane region" description="Helical" evidence="4">
    <location>
        <begin position="533"/>
        <end position="556"/>
    </location>
</feature>
<feature type="compositionally biased region" description="Basic and acidic residues" evidence="3">
    <location>
        <begin position="907"/>
        <end position="920"/>
    </location>
</feature>
<evidence type="ECO:0000256" key="5">
    <source>
        <dbReference type="SAM" id="SignalP"/>
    </source>
</evidence>
<feature type="compositionally biased region" description="Polar residues" evidence="3">
    <location>
        <begin position="637"/>
        <end position="647"/>
    </location>
</feature>
<feature type="region of interest" description="Disordered" evidence="3">
    <location>
        <begin position="342"/>
        <end position="362"/>
    </location>
</feature>
<evidence type="ECO:0000313" key="7">
    <source>
        <dbReference type="Proteomes" id="UP000320762"/>
    </source>
</evidence>
<reference evidence="6 7" key="1">
    <citation type="journal article" date="2019" name="New Phytol.">
        <title>Comparative genomics reveals unique wood-decay strategies and fruiting body development in the Schizophyllaceae.</title>
        <authorList>
            <person name="Almasi E."/>
            <person name="Sahu N."/>
            <person name="Krizsan K."/>
            <person name="Balint B."/>
            <person name="Kovacs G.M."/>
            <person name="Kiss B."/>
            <person name="Cseklye J."/>
            <person name="Drula E."/>
            <person name="Henrissat B."/>
            <person name="Nagy I."/>
            <person name="Chovatia M."/>
            <person name="Adam C."/>
            <person name="LaButti K."/>
            <person name="Lipzen A."/>
            <person name="Riley R."/>
            <person name="Grigoriev I.V."/>
            <person name="Nagy L.G."/>
        </authorList>
    </citation>
    <scope>NUCLEOTIDE SEQUENCE [LARGE SCALE GENOMIC DNA]</scope>
    <source>
        <strain evidence="6 7">NL-1724</strain>
    </source>
</reference>
<keyword evidence="4" id="KW-1133">Transmembrane helix</keyword>
<dbReference type="InterPro" id="IPR015915">
    <property type="entry name" value="Kelch-typ_b-propeller"/>
</dbReference>
<proteinExistence type="predicted"/>
<dbReference type="PANTHER" id="PTHR46093:SF18">
    <property type="entry name" value="FIBRONECTIN TYPE-III DOMAIN-CONTAINING PROTEIN"/>
    <property type="match status" value="1"/>
</dbReference>
<dbReference type="AlphaFoldDB" id="A0A550CRZ8"/>
<gene>
    <name evidence="6" type="ORF">BD626DRAFT_479127</name>
</gene>
<accession>A0A550CRZ8</accession>